<proteinExistence type="predicted"/>
<evidence type="ECO:0000313" key="2">
    <source>
        <dbReference type="EMBL" id="JAD50130.1"/>
    </source>
</evidence>
<reference evidence="2" key="1">
    <citation type="submission" date="2014-09" db="EMBL/GenBank/DDBJ databases">
        <authorList>
            <person name="Magalhaes I.L.F."/>
            <person name="Oliveira U."/>
            <person name="Santos F.R."/>
            <person name="Vidigal T.H.D.A."/>
            <person name="Brescovit A.D."/>
            <person name="Santos A.J."/>
        </authorList>
    </citation>
    <scope>NUCLEOTIDE SEQUENCE</scope>
    <source>
        <tissue evidence="2">Shoot tissue taken approximately 20 cm above the soil surface</tissue>
    </source>
</reference>
<feature type="region of interest" description="Disordered" evidence="1">
    <location>
        <begin position="1"/>
        <end position="24"/>
    </location>
</feature>
<sequence length="24" mass="2726">MPTKADDECLKTVNSDQTPHMHAR</sequence>
<protein>
    <submittedName>
        <fullName evidence="2">Uncharacterized protein</fullName>
    </submittedName>
</protein>
<feature type="compositionally biased region" description="Basic and acidic residues" evidence="1">
    <location>
        <begin position="1"/>
        <end position="10"/>
    </location>
</feature>
<dbReference type="AlphaFoldDB" id="A0A0A9PW88"/>
<evidence type="ECO:0000256" key="1">
    <source>
        <dbReference type="SAM" id="MobiDB-lite"/>
    </source>
</evidence>
<reference evidence="2" key="2">
    <citation type="journal article" date="2015" name="Data Brief">
        <title>Shoot transcriptome of the giant reed, Arundo donax.</title>
        <authorList>
            <person name="Barrero R.A."/>
            <person name="Guerrero F.D."/>
            <person name="Moolhuijzen P."/>
            <person name="Goolsby J.A."/>
            <person name="Tidwell J."/>
            <person name="Bellgard S.E."/>
            <person name="Bellgard M.I."/>
        </authorList>
    </citation>
    <scope>NUCLEOTIDE SEQUENCE</scope>
    <source>
        <tissue evidence="2">Shoot tissue taken approximately 20 cm above the soil surface</tissue>
    </source>
</reference>
<organism evidence="2">
    <name type="scientific">Arundo donax</name>
    <name type="common">Giant reed</name>
    <name type="synonym">Donax arundinaceus</name>
    <dbReference type="NCBI Taxonomy" id="35708"/>
    <lineage>
        <taxon>Eukaryota</taxon>
        <taxon>Viridiplantae</taxon>
        <taxon>Streptophyta</taxon>
        <taxon>Embryophyta</taxon>
        <taxon>Tracheophyta</taxon>
        <taxon>Spermatophyta</taxon>
        <taxon>Magnoliopsida</taxon>
        <taxon>Liliopsida</taxon>
        <taxon>Poales</taxon>
        <taxon>Poaceae</taxon>
        <taxon>PACMAD clade</taxon>
        <taxon>Arundinoideae</taxon>
        <taxon>Arundineae</taxon>
        <taxon>Arundo</taxon>
    </lineage>
</organism>
<accession>A0A0A9PW88</accession>
<dbReference type="EMBL" id="GBRH01247765">
    <property type="protein sequence ID" value="JAD50130.1"/>
    <property type="molecule type" value="Transcribed_RNA"/>
</dbReference>
<name>A0A0A9PW88_ARUDO</name>